<dbReference type="InterPro" id="IPR016181">
    <property type="entry name" value="Acyl_CoA_acyltransferase"/>
</dbReference>
<dbReference type="InterPro" id="IPR050832">
    <property type="entry name" value="Bact_Acetyltransf"/>
</dbReference>
<keyword evidence="1" id="KW-0808">Transferase</keyword>
<evidence type="ECO:0000313" key="4">
    <source>
        <dbReference type="EMBL" id="GGK13512.1"/>
    </source>
</evidence>
<evidence type="ECO:0000259" key="3">
    <source>
        <dbReference type="PROSITE" id="PS51186"/>
    </source>
</evidence>
<gene>
    <name evidence="4" type="ORF">GCM10008955_03610</name>
</gene>
<evidence type="ECO:0000313" key="5">
    <source>
        <dbReference type="Proteomes" id="UP000647587"/>
    </source>
</evidence>
<dbReference type="RefSeq" id="WP_189003949.1">
    <property type="nucleotide sequence ID" value="NZ_BMPP01000001.1"/>
</dbReference>
<keyword evidence="2" id="KW-0012">Acyltransferase</keyword>
<evidence type="ECO:0000256" key="2">
    <source>
        <dbReference type="ARBA" id="ARBA00023315"/>
    </source>
</evidence>
<comment type="caution">
    <text evidence="4">The sequence shown here is derived from an EMBL/GenBank/DDBJ whole genome shotgun (WGS) entry which is preliminary data.</text>
</comment>
<proteinExistence type="predicted"/>
<organism evidence="4 5">
    <name type="scientific">Deinococcus malanensis</name>
    <dbReference type="NCBI Taxonomy" id="1706855"/>
    <lineage>
        <taxon>Bacteria</taxon>
        <taxon>Thermotogati</taxon>
        <taxon>Deinococcota</taxon>
        <taxon>Deinococci</taxon>
        <taxon>Deinococcales</taxon>
        <taxon>Deinococcaceae</taxon>
        <taxon>Deinococcus</taxon>
    </lineage>
</organism>
<dbReference type="CDD" id="cd04301">
    <property type="entry name" value="NAT_SF"/>
    <property type="match status" value="1"/>
</dbReference>
<dbReference type="SUPFAM" id="SSF55729">
    <property type="entry name" value="Acyl-CoA N-acyltransferases (Nat)"/>
    <property type="match status" value="1"/>
</dbReference>
<dbReference type="PANTHER" id="PTHR43877">
    <property type="entry name" value="AMINOALKYLPHOSPHONATE N-ACETYLTRANSFERASE-RELATED-RELATED"/>
    <property type="match status" value="1"/>
</dbReference>
<accession>A0ABQ2EMW2</accession>
<keyword evidence="5" id="KW-1185">Reference proteome</keyword>
<dbReference type="PROSITE" id="PS51186">
    <property type="entry name" value="GNAT"/>
    <property type="match status" value="1"/>
</dbReference>
<feature type="domain" description="N-acetyltransferase" evidence="3">
    <location>
        <begin position="3"/>
        <end position="188"/>
    </location>
</feature>
<dbReference type="EMBL" id="BMPP01000001">
    <property type="protein sequence ID" value="GGK13512.1"/>
    <property type="molecule type" value="Genomic_DNA"/>
</dbReference>
<reference evidence="5" key="1">
    <citation type="journal article" date="2019" name="Int. J. Syst. Evol. Microbiol.">
        <title>The Global Catalogue of Microorganisms (GCM) 10K type strain sequencing project: providing services to taxonomists for standard genome sequencing and annotation.</title>
        <authorList>
            <consortium name="The Broad Institute Genomics Platform"/>
            <consortium name="The Broad Institute Genome Sequencing Center for Infectious Disease"/>
            <person name="Wu L."/>
            <person name="Ma J."/>
        </authorList>
    </citation>
    <scope>NUCLEOTIDE SEQUENCE [LARGE SCALE GENOMIC DNA]</scope>
    <source>
        <strain evidence="5">JCM 30331</strain>
    </source>
</reference>
<dbReference type="Pfam" id="PF00583">
    <property type="entry name" value="Acetyltransf_1"/>
    <property type="match status" value="1"/>
</dbReference>
<dbReference type="InterPro" id="IPR000182">
    <property type="entry name" value="GNAT_dom"/>
</dbReference>
<protein>
    <submittedName>
        <fullName evidence="4">GNAT family N-acetyltransferase</fullName>
    </submittedName>
</protein>
<sequence length="199" mass="20990">MTVRIRPAQLFDAGFAAPLIQSTIGAIGRALTGTATDEDAAHVLAEFFPLRGHRLSFTHTLIAEVGGQPAGLLVAYPGEFAADLDEPFRHHLRAIGQPGVTEPEGQAGELYVDTLAVSPDRRGQGVGGALLHSAALRAQNLGLPRLGLLSEADNPAMRLYARQGFRAAGERTVSGIRFIHLIRELSPEPAASPSVEAGC</sequence>
<name>A0ABQ2EMW2_9DEIO</name>
<dbReference type="Proteomes" id="UP000647587">
    <property type="component" value="Unassembled WGS sequence"/>
</dbReference>
<dbReference type="Gene3D" id="3.40.630.30">
    <property type="match status" value="1"/>
</dbReference>
<evidence type="ECO:0000256" key="1">
    <source>
        <dbReference type="ARBA" id="ARBA00022679"/>
    </source>
</evidence>